<dbReference type="InterPro" id="IPR057402">
    <property type="entry name" value="AIM3_BBC1_C"/>
</dbReference>
<dbReference type="GeneID" id="27311128"/>
<dbReference type="CDD" id="cd11887">
    <property type="entry name" value="SH3_Bbc1"/>
    <property type="match status" value="1"/>
</dbReference>
<feature type="compositionally biased region" description="Basic and acidic residues" evidence="3">
    <location>
        <begin position="429"/>
        <end position="442"/>
    </location>
</feature>
<feature type="compositionally biased region" description="Acidic residues" evidence="3">
    <location>
        <begin position="457"/>
        <end position="478"/>
    </location>
</feature>
<evidence type="ECO:0000313" key="5">
    <source>
        <dbReference type="EMBL" id="KIW05970.1"/>
    </source>
</evidence>
<feature type="compositionally biased region" description="Pro residues" evidence="3">
    <location>
        <begin position="919"/>
        <end position="929"/>
    </location>
</feature>
<organism evidence="5 6">
    <name type="scientific">Verruconis gallopava</name>
    <dbReference type="NCBI Taxonomy" id="253628"/>
    <lineage>
        <taxon>Eukaryota</taxon>
        <taxon>Fungi</taxon>
        <taxon>Dikarya</taxon>
        <taxon>Ascomycota</taxon>
        <taxon>Pezizomycotina</taxon>
        <taxon>Dothideomycetes</taxon>
        <taxon>Pleosporomycetidae</taxon>
        <taxon>Venturiales</taxon>
        <taxon>Sympoventuriaceae</taxon>
        <taxon>Verruconis</taxon>
    </lineage>
</organism>
<dbReference type="PANTHER" id="PTHR46026:SF1">
    <property type="entry name" value="RHO-TYPE GUANINE NUCLEOTIDE EXCHANGE FACTOR, ISOFORM F"/>
    <property type="match status" value="1"/>
</dbReference>
<reference evidence="5 6" key="1">
    <citation type="submission" date="2015-01" db="EMBL/GenBank/DDBJ databases">
        <title>The Genome Sequence of Ochroconis gallopava CBS43764.</title>
        <authorList>
            <consortium name="The Broad Institute Genomics Platform"/>
            <person name="Cuomo C."/>
            <person name="de Hoog S."/>
            <person name="Gorbushina A."/>
            <person name="Stielow B."/>
            <person name="Teixiera M."/>
            <person name="Abouelleil A."/>
            <person name="Chapman S.B."/>
            <person name="Priest M."/>
            <person name="Young S.K."/>
            <person name="Wortman J."/>
            <person name="Nusbaum C."/>
            <person name="Birren B."/>
        </authorList>
    </citation>
    <scope>NUCLEOTIDE SEQUENCE [LARGE SCALE GENOMIC DNA]</scope>
    <source>
        <strain evidence="5 6">CBS 43764</strain>
    </source>
</reference>
<feature type="compositionally biased region" description="Low complexity" evidence="3">
    <location>
        <begin position="329"/>
        <end position="338"/>
    </location>
</feature>
<dbReference type="VEuPathDB" id="FungiDB:PV09_03155"/>
<dbReference type="OrthoDB" id="207120at2759"/>
<feature type="compositionally biased region" description="Basic and acidic residues" evidence="3">
    <location>
        <begin position="908"/>
        <end position="918"/>
    </location>
</feature>
<feature type="compositionally biased region" description="Basic and acidic residues" evidence="3">
    <location>
        <begin position="479"/>
        <end position="491"/>
    </location>
</feature>
<dbReference type="Pfam" id="PF00018">
    <property type="entry name" value="SH3_1"/>
    <property type="match status" value="1"/>
</dbReference>
<dbReference type="InParanoid" id="A0A0D2AHE4"/>
<feature type="compositionally biased region" description="Polar residues" evidence="3">
    <location>
        <begin position="665"/>
        <end position="682"/>
    </location>
</feature>
<dbReference type="RefSeq" id="XP_016215839.1">
    <property type="nucleotide sequence ID" value="XM_016356316.1"/>
</dbReference>
<sequence>MAAAPPFKVKALYPYSSEHEDDLNFAEGQIITVTEIEDDDWYIGEYTSGDGSTKSGLFPNNFVERYEPAPPPRPTRQSRPKSVAEPTAMMATTPASAVASSDEPAPPTMLSTASKPNVEEEGRGQEEEPEEQPATASRKSVDAPPPQSGQESTAESSPPVLPAATKPVPPPSAPEQPRVQAQQPPPAPKPEPAEPIKATPAKKPPPPVAEKSSSFKDKLAAFNKQGAAPIAPFKPPGSSANAFIKKPFVAPPPSRNAYVPPITRNEPPPKVYRREEDPEIAARMAEDEEAAEKAGLTAGSLASQQQTEVAAEGGEEDAPKPVSLKERIALLQKQQQEQAARRAESSHKKKPERPQKKRAESHEGAAAQDTGANVDQQPEGAERAARDPEDVSREAPVRKTSRPPAVPRDREASDGNEADQSAAGETTEDAGHDSSTEEDGKPPRPTPVSKAAHAEAEDGESTEEGEQDEDEDEDELDEETRRQQALRERMAKLSGGMGMGPMFGPPGGMVMPGMGGIPAKKKKPPPAERKPAEEAAEESMARAPMVPIPGIGLPGMMARSMSSESGATLGKEDSGRTEEGEAEAAVTASQAAPSPPATSRAAPPPIPGGRPSMEARAPPPPPPAQQMTESEGSEADDEIAERSGTELPMRGAPPPVPSHVPQPSNRMSMDSPTLPQSPTSPMENKRASRIPPPIPVTSPTMIPPAPMSATSRAPPPPPPTQAPNSRQGTIDSTHRKALSGIGAPESGSEYEGDYDTDIASGEKHKDALKSHARDPSLDESLSMDTPVRSPPLPHSGPYSPTGGPRGVPPLPPTAPPASRKSAEHSRAPPPIPSRTGDDDEYDPFNYASTPAVAARSPPPPPAPAHRQPPPLPTTAPAMPAPPVPPRQESEDDDDEDEDELYSQPPPRKSADQPRKSMDRPPPPLPPQAPPSHDRAPPPLPPQAAPHGHFDAPPPALPHGKAPGRPSMDQDRSFAPPSRTSTDPIGRPSMSGHRPEMGDFIARDIDLAEGSLWWTQPNMPPPAVQNRVDVGFEIEESTSTKRGGKTIVSKDVYLLYQDYSQTVVTARFDASQPQDAHLEQKHEPPPNKLRQDQLENFWTRYGASISKTAEKSIGGSAVGDGSAHAFILELLKNLPGSLAPVGTRAYGALVYANLGNATVQQFDEIRPGDVVSFRNAKFQGKHGGLHTKYSIEVGGHVGVVVEWDGTKKKLRVAEQGRDMNKEKKKDKKGKVEMESYRLEDLRSGEVRVWRVVGREYVGWDSGQ</sequence>
<feature type="compositionally biased region" description="Basic and acidic residues" evidence="3">
    <location>
        <begin position="117"/>
        <end position="126"/>
    </location>
</feature>
<dbReference type="Proteomes" id="UP000053259">
    <property type="component" value="Unassembled WGS sequence"/>
</dbReference>
<feature type="compositionally biased region" description="Basic and acidic residues" evidence="3">
    <location>
        <begin position="339"/>
        <end position="363"/>
    </location>
</feature>
<feature type="domain" description="SH3" evidence="4">
    <location>
        <begin position="4"/>
        <end position="68"/>
    </location>
</feature>
<gene>
    <name evidence="5" type="ORF">PV09_03155</name>
</gene>
<protein>
    <recommendedName>
        <fullName evidence="4">SH3 domain-containing protein</fullName>
    </recommendedName>
</protein>
<dbReference type="AlphaFoldDB" id="A0A0D2AHE4"/>
<feature type="compositionally biased region" description="Pro residues" evidence="3">
    <location>
        <begin position="806"/>
        <end position="815"/>
    </location>
</feature>
<dbReference type="InterPro" id="IPR035552">
    <property type="entry name" value="Mti1_SH3"/>
</dbReference>
<dbReference type="SUPFAM" id="SSF50044">
    <property type="entry name" value="SH3-domain"/>
    <property type="match status" value="1"/>
</dbReference>
<dbReference type="EMBL" id="KN847536">
    <property type="protein sequence ID" value="KIW05970.1"/>
    <property type="molecule type" value="Genomic_DNA"/>
</dbReference>
<name>A0A0D2AHE4_9PEZI</name>
<feature type="compositionally biased region" description="Low complexity" evidence="3">
    <location>
        <begin position="83"/>
        <end position="101"/>
    </location>
</feature>
<dbReference type="PROSITE" id="PS50002">
    <property type="entry name" value="SH3"/>
    <property type="match status" value="1"/>
</dbReference>
<dbReference type="HOGENOM" id="CLU_003021_1_0_1"/>
<feature type="compositionally biased region" description="Acidic residues" evidence="3">
    <location>
        <begin position="889"/>
        <end position="900"/>
    </location>
</feature>
<evidence type="ECO:0000256" key="2">
    <source>
        <dbReference type="PROSITE-ProRule" id="PRU00192"/>
    </source>
</evidence>
<dbReference type="InterPro" id="IPR036028">
    <property type="entry name" value="SH3-like_dom_sf"/>
</dbReference>
<feature type="compositionally biased region" description="Low complexity" evidence="3">
    <location>
        <begin position="583"/>
        <end position="601"/>
    </location>
</feature>
<evidence type="ECO:0000256" key="1">
    <source>
        <dbReference type="ARBA" id="ARBA00022443"/>
    </source>
</evidence>
<dbReference type="Pfam" id="PF25459">
    <property type="entry name" value="AIM3_BBC1_C"/>
    <property type="match status" value="1"/>
</dbReference>
<feature type="compositionally biased region" description="Basic and acidic residues" evidence="3">
    <location>
        <begin position="570"/>
        <end position="579"/>
    </location>
</feature>
<keyword evidence="1 2" id="KW-0728">SH3 domain</keyword>
<feature type="compositionally biased region" description="Pro residues" evidence="3">
    <location>
        <begin position="651"/>
        <end position="660"/>
    </location>
</feature>
<dbReference type="SMART" id="SM00326">
    <property type="entry name" value="SH3"/>
    <property type="match status" value="1"/>
</dbReference>
<feature type="compositionally biased region" description="Pro residues" evidence="3">
    <location>
        <begin position="690"/>
        <end position="706"/>
    </location>
</feature>
<dbReference type="PANTHER" id="PTHR46026">
    <property type="entry name" value="RHO-TYPE GUANINE NUCLEOTIDE EXCHANGE FACTOR, ISOFORM F"/>
    <property type="match status" value="1"/>
</dbReference>
<dbReference type="Gene3D" id="2.30.30.40">
    <property type="entry name" value="SH3 Domains"/>
    <property type="match status" value="1"/>
</dbReference>
<keyword evidence="6" id="KW-1185">Reference proteome</keyword>
<feature type="compositionally biased region" description="Basic and acidic residues" evidence="3">
    <location>
        <begin position="380"/>
        <end position="397"/>
    </location>
</feature>
<evidence type="ECO:0000313" key="6">
    <source>
        <dbReference type="Proteomes" id="UP000053259"/>
    </source>
</evidence>
<feature type="compositionally biased region" description="Pro residues" evidence="3">
    <location>
        <begin position="856"/>
        <end position="885"/>
    </location>
</feature>
<dbReference type="FunCoup" id="A0A0D2AHE4">
    <property type="interactions" value="147"/>
</dbReference>
<feature type="region of interest" description="Disordered" evidence="3">
    <location>
        <begin position="44"/>
        <end position="996"/>
    </location>
</feature>
<accession>A0A0D2AHE4</accession>
<feature type="compositionally biased region" description="Gly residues" evidence="3">
    <location>
        <begin position="495"/>
        <end position="507"/>
    </location>
</feature>
<proteinExistence type="predicted"/>
<dbReference type="STRING" id="253628.A0A0D2AHE4"/>
<evidence type="ECO:0000256" key="3">
    <source>
        <dbReference type="SAM" id="MobiDB-lite"/>
    </source>
</evidence>
<feature type="compositionally biased region" description="Basic and acidic residues" evidence="3">
    <location>
        <begin position="317"/>
        <end position="328"/>
    </location>
</feature>
<evidence type="ECO:0000259" key="4">
    <source>
        <dbReference type="PROSITE" id="PS50002"/>
    </source>
</evidence>
<feature type="compositionally biased region" description="Basic and acidic residues" evidence="3">
    <location>
        <begin position="760"/>
        <end position="776"/>
    </location>
</feature>
<dbReference type="InterPro" id="IPR001452">
    <property type="entry name" value="SH3_domain"/>
</dbReference>